<organism evidence="4 5">
    <name type="scientific">Scytalidium lignicola</name>
    <name type="common">Hyphomycete</name>
    <dbReference type="NCBI Taxonomy" id="5539"/>
    <lineage>
        <taxon>Eukaryota</taxon>
        <taxon>Fungi</taxon>
        <taxon>Dikarya</taxon>
        <taxon>Ascomycota</taxon>
        <taxon>Pezizomycotina</taxon>
        <taxon>Leotiomycetes</taxon>
        <taxon>Leotiomycetes incertae sedis</taxon>
        <taxon>Scytalidium</taxon>
    </lineage>
</organism>
<dbReference type="PANTHER" id="PTHR28136">
    <property type="entry name" value="NUCLEUS EXPORT PROTEIN BRR6"/>
    <property type="match status" value="1"/>
</dbReference>
<feature type="region of interest" description="Disordered" evidence="1">
    <location>
        <begin position="1"/>
        <end position="173"/>
    </location>
</feature>
<dbReference type="OMA" id="HPHIPRI"/>
<feature type="non-terminal residue" evidence="4">
    <location>
        <position position="1"/>
    </location>
</feature>
<dbReference type="EMBL" id="NCSJ02000158">
    <property type="protein sequence ID" value="RFU28581.1"/>
    <property type="molecule type" value="Genomic_DNA"/>
</dbReference>
<evidence type="ECO:0000256" key="2">
    <source>
        <dbReference type="SAM" id="Phobius"/>
    </source>
</evidence>
<dbReference type="AlphaFoldDB" id="A0A3E2H5L3"/>
<feature type="compositionally biased region" description="Basic and acidic residues" evidence="1">
    <location>
        <begin position="326"/>
        <end position="339"/>
    </location>
</feature>
<dbReference type="InterPro" id="IPR018767">
    <property type="entry name" value="Brl1/Brr6_dom"/>
</dbReference>
<evidence type="ECO:0000256" key="1">
    <source>
        <dbReference type="SAM" id="MobiDB-lite"/>
    </source>
</evidence>
<dbReference type="SMART" id="SM01042">
    <property type="entry name" value="Brr6_like_C_C"/>
    <property type="match status" value="1"/>
</dbReference>
<feature type="compositionally biased region" description="Polar residues" evidence="1">
    <location>
        <begin position="74"/>
        <end position="87"/>
    </location>
</feature>
<dbReference type="PANTHER" id="PTHR28136:SF1">
    <property type="entry name" value="NUCLEUS EXPORT PROTEIN BRL1"/>
    <property type="match status" value="1"/>
</dbReference>
<dbReference type="OrthoDB" id="5961at2759"/>
<comment type="caution">
    <text evidence="4">The sequence shown here is derived from an EMBL/GenBank/DDBJ whole genome shotgun (WGS) entry which is preliminary data.</text>
</comment>
<dbReference type="InterPro" id="IPR040202">
    <property type="entry name" value="Brl1/Brr6"/>
</dbReference>
<keyword evidence="5" id="KW-1185">Reference proteome</keyword>
<sequence length="339" mass="37822">MEKRTYESPMDWEWQTHAPTDPNSPFLKYKPPQNLKKSFESPSKPHSFITSSSTSAPPFRNPSFTTPRKPFEQDTFSEVSGAESSPADNADGEDTPDNTQSVKPMTPFKGSPLGKGPLFGRYGANTDLMKKVRKRQRITRSRAALRGHRGASDDESVDGDPTSSSRSHTSKERASQGWLSSILTGIESRPNLPSVLSYYAQLILNFFLVFLAIYGILMFWLTIKADVDKASEEAAAAVLTEMVLCTKEYVDNRCAPETRVRAMEAVCNNWEQCMNRDPNSVGRARISARTFAEIFNSFIEPISIKAMIMPSQVPGQFSPSKRGRSPSKENRSPSKGERF</sequence>
<accession>A0A3E2H5L3</accession>
<proteinExistence type="predicted"/>
<gene>
    <name evidence="4" type="ORF">B7463_g7757</name>
</gene>
<feature type="compositionally biased region" description="Polar residues" evidence="1">
    <location>
        <begin position="48"/>
        <end position="66"/>
    </location>
</feature>
<evidence type="ECO:0000259" key="3">
    <source>
        <dbReference type="SMART" id="SM01042"/>
    </source>
</evidence>
<reference evidence="4 5" key="1">
    <citation type="submission" date="2018-05" db="EMBL/GenBank/DDBJ databases">
        <title>Draft genome sequence of Scytalidium lignicola DSM 105466, a ubiquitous saprotrophic fungus.</title>
        <authorList>
            <person name="Buettner E."/>
            <person name="Gebauer A.M."/>
            <person name="Hofrichter M."/>
            <person name="Liers C."/>
            <person name="Kellner H."/>
        </authorList>
    </citation>
    <scope>NUCLEOTIDE SEQUENCE [LARGE SCALE GENOMIC DNA]</scope>
    <source>
        <strain evidence="4 5">DSM 105466</strain>
    </source>
</reference>
<feature type="non-terminal residue" evidence="4">
    <location>
        <position position="339"/>
    </location>
</feature>
<dbReference type="GO" id="GO:0006998">
    <property type="term" value="P:nuclear envelope organization"/>
    <property type="evidence" value="ECO:0007669"/>
    <property type="project" value="InterPro"/>
</dbReference>
<feature type="domain" description="Brl1/Brr6" evidence="3">
    <location>
        <begin position="196"/>
        <end position="309"/>
    </location>
</feature>
<name>A0A3E2H5L3_SCYLI</name>
<keyword evidence="2" id="KW-0812">Transmembrane</keyword>
<feature type="compositionally biased region" description="Basic residues" evidence="1">
    <location>
        <begin position="131"/>
        <end position="149"/>
    </location>
</feature>
<evidence type="ECO:0000313" key="5">
    <source>
        <dbReference type="Proteomes" id="UP000258309"/>
    </source>
</evidence>
<feature type="region of interest" description="Disordered" evidence="1">
    <location>
        <begin position="313"/>
        <end position="339"/>
    </location>
</feature>
<dbReference type="GO" id="GO:0055088">
    <property type="term" value="P:lipid homeostasis"/>
    <property type="evidence" value="ECO:0007669"/>
    <property type="project" value="InterPro"/>
</dbReference>
<feature type="transmembrane region" description="Helical" evidence="2">
    <location>
        <begin position="198"/>
        <end position="221"/>
    </location>
</feature>
<evidence type="ECO:0000313" key="4">
    <source>
        <dbReference type="EMBL" id="RFU28581.1"/>
    </source>
</evidence>
<protein>
    <recommendedName>
        <fullName evidence="3">Brl1/Brr6 domain-containing protein</fullName>
    </recommendedName>
</protein>
<dbReference type="Proteomes" id="UP000258309">
    <property type="component" value="Unassembled WGS sequence"/>
</dbReference>
<dbReference type="GO" id="GO:0031965">
    <property type="term" value="C:nuclear membrane"/>
    <property type="evidence" value="ECO:0007669"/>
    <property type="project" value="InterPro"/>
</dbReference>
<keyword evidence="2" id="KW-1133">Transmembrane helix</keyword>
<keyword evidence="2" id="KW-0472">Membrane</keyword>
<dbReference type="Pfam" id="PF10104">
    <property type="entry name" value="Brr6_like_C_C"/>
    <property type="match status" value="1"/>
</dbReference>